<dbReference type="InterPro" id="IPR010982">
    <property type="entry name" value="Lambda_DNA-bd_dom_sf"/>
</dbReference>
<keyword evidence="2 5" id="KW-0238">DNA-binding</keyword>
<dbReference type="Gene3D" id="3.40.50.2300">
    <property type="match status" value="2"/>
</dbReference>
<accession>A0A7X1B2F2</accession>
<dbReference type="InterPro" id="IPR000843">
    <property type="entry name" value="HTH_LacI"/>
</dbReference>
<comment type="caution">
    <text evidence="5">The sequence shown here is derived from an EMBL/GenBank/DDBJ whole genome shotgun (WGS) entry which is preliminary data.</text>
</comment>
<protein>
    <submittedName>
        <fullName evidence="5">LacI family DNA-binding transcriptional regulator</fullName>
    </submittedName>
</protein>
<keyword evidence="1" id="KW-0805">Transcription regulation</keyword>
<keyword evidence="3" id="KW-0804">Transcription</keyword>
<dbReference type="PROSITE" id="PS50932">
    <property type="entry name" value="HTH_LACI_2"/>
    <property type="match status" value="1"/>
</dbReference>
<dbReference type="CDD" id="cd01392">
    <property type="entry name" value="HTH_LacI"/>
    <property type="match status" value="1"/>
</dbReference>
<name>A0A7X1B2F2_9BACT</name>
<dbReference type="AlphaFoldDB" id="A0A7X1B2F2"/>
<organism evidence="5 6">
    <name type="scientific">Puniceicoccus vermicola</name>
    <dbReference type="NCBI Taxonomy" id="388746"/>
    <lineage>
        <taxon>Bacteria</taxon>
        <taxon>Pseudomonadati</taxon>
        <taxon>Verrucomicrobiota</taxon>
        <taxon>Opitutia</taxon>
        <taxon>Puniceicoccales</taxon>
        <taxon>Puniceicoccaceae</taxon>
        <taxon>Puniceicoccus</taxon>
    </lineage>
</organism>
<evidence type="ECO:0000256" key="2">
    <source>
        <dbReference type="ARBA" id="ARBA00023125"/>
    </source>
</evidence>
<dbReference type="InterPro" id="IPR028082">
    <property type="entry name" value="Peripla_BP_I"/>
</dbReference>
<dbReference type="SMART" id="SM00354">
    <property type="entry name" value="HTH_LACI"/>
    <property type="match status" value="1"/>
</dbReference>
<sequence>MPPKNSSDQPTPPVTLQNIADRLGVTRALVSMALRNSPKVAAATRERVQAMAREMGYRSNPLVRALMSEVRQRRKHVYRATLAFITNLKTENHWQGLTVYPDYFNGAKQAARRLGYDVEHFWLGNYRSNPTRLAEVLRARGIPGVLIPPLPAENHSFDMDLKGFSAVTFGYSMKRPNIPRVCNHHIHTVQLAVEHLVERGYQRIGFALRKDEVAQVNYLWRAGLTVVQYLFPNLTIQIFEPDQWTEEAFQKWVASHRPEVVIGGNKTLWKWMGHLGLRIPEEIGFLHLDCRKDEEISGTYQNTLSLGESGIELLASLVESNTTVEDEQPRVMMLQSDFHEGRTLRPIEK</sequence>
<evidence type="ECO:0000313" key="5">
    <source>
        <dbReference type="EMBL" id="MBC2604406.1"/>
    </source>
</evidence>
<gene>
    <name evidence="5" type="ORF">H5P30_21710</name>
</gene>
<dbReference type="Pfam" id="PF00356">
    <property type="entry name" value="LacI"/>
    <property type="match status" value="1"/>
</dbReference>
<dbReference type="PANTHER" id="PTHR30146:SF109">
    <property type="entry name" value="HTH-TYPE TRANSCRIPTIONAL REGULATOR GALS"/>
    <property type="match status" value="1"/>
</dbReference>
<dbReference type="GO" id="GO:0000976">
    <property type="term" value="F:transcription cis-regulatory region binding"/>
    <property type="evidence" value="ECO:0007669"/>
    <property type="project" value="TreeGrafter"/>
</dbReference>
<dbReference type="SUPFAM" id="SSF47413">
    <property type="entry name" value="lambda repressor-like DNA-binding domains"/>
    <property type="match status" value="1"/>
</dbReference>
<keyword evidence="6" id="KW-1185">Reference proteome</keyword>
<evidence type="ECO:0000259" key="4">
    <source>
        <dbReference type="PROSITE" id="PS50932"/>
    </source>
</evidence>
<dbReference type="PANTHER" id="PTHR30146">
    <property type="entry name" value="LACI-RELATED TRANSCRIPTIONAL REPRESSOR"/>
    <property type="match status" value="1"/>
</dbReference>
<proteinExistence type="predicted"/>
<dbReference type="EMBL" id="JACHVA010000143">
    <property type="protein sequence ID" value="MBC2604406.1"/>
    <property type="molecule type" value="Genomic_DNA"/>
</dbReference>
<evidence type="ECO:0000313" key="6">
    <source>
        <dbReference type="Proteomes" id="UP000525652"/>
    </source>
</evidence>
<reference evidence="5 6" key="1">
    <citation type="submission" date="2020-07" db="EMBL/GenBank/DDBJ databases">
        <authorList>
            <person name="Feng X."/>
        </authorList>
    </citation>
    <scope>NUCLEOTIDE SEQUENCE [LARGE SCALE GENOMIC DNA]</scope>
    <source>
        <strain evidence="5 6">JCM14086</strain>
    </source>
</reference>
<dbReference type="RefSeq" id="WP_185695016.1">
    <property type="nucleotide sequence ID" value="NZ_JACHVA010000143.1"/>
</dbReference>
<dbReference type="Proteomes" id="UP000525652">
    <property type="component" value="Unassembled WGS sequence"/>
</dbReference>
<evidence type="ECO:0000256" key="1">
    <source>
        <dbReference type="ARBA" id="ARBA00023015"/>
    </source>
</evidence>
<feature type="domain" description="HTH lacI-type" evidence="4">
    <location>
        <begin position="14"/>
        <end position="68"/>
    </location>
</feature>
<dbReference type="Gene3D" id="1.10.260.40">
    <property type="entry name" value="lambda repressor-like DNA-binding domains"/>
    <property type="match status" value="1"/>
</dbReference>
<dbReference type="SUPFAM" id="SSF53822">
    <property type="entry name" value="Periplasmic binding protein-like I"/>
    <property type="match status" value="1"/>
</dbReference>
<dbReference type="GO" id="GO:0003700">
    <property type="term" value="F:DNA-binding transcription factor activity"/>
    <property type="evidence" value="ECO:0007669"/>
    <property type="project" value="TreeGrafter"/>
</dbReference>
<evidence type="ECO:0000256" key="3">
    <source>
        <dbReference type="ARBA" id="ARBA00023163"/>
    </source>
</evidence>